<dbReference type="GO" id="GO:0006506">
    <property type="term" value="P:GPI anchor biosynthetic process"/>
    <property type="evidence" value="ECO:0007669"/>
    <property type="project" value="TreeGrafter"/>
</dbReference>
<feature type="signal peptide" evidence="1">
    <location>
        <begin position="1"/>
        <end position="26"/>
    </location>
</feature>
<dbReference type="OrthoDB" id="155529at2"/>
<dbReference type="InterPro" id="IPR005135">
    <property type="entry name" value="Endo/exonuclease/phosphatase"/>
</dbReference>
<dbReference type="AlphaFoldDB" id="A0A255G773"/>
<protein>
    <submittedName>
        <fullName evidence="3">Endonuclease/exonuclease/phosphatase</fullName>
    </submittedName>
</protein>
<accession>A0A255G773</accession>
<dbReference type="PANTHER" id="PTHR14859">
    <property type="entry name" value="CALCOFLUOR WHITE HYPERSENSITIVE PROTEIN PRECURSOR"/>
    <property type="match status" value="1"/>
</dbReference>
<keyword evidence="3" id="KW-0255">Endonuclease</keyword>
<dbReference type="Gene3D" id="3.60.10.10">
    <property type="entry name" value="Endonuclease/exonuclease/phosphatase"/>
    <property type="match status" value="1"/>
</dbReference>
<dbReference type="GO" id="GO:0016020">
    <property type="term" value="C:membrane"/>
    <property type="evidence" value="ECO:0007669"/>
    <property type="project" value="GOC"/>
</dbReference>
<organism evidence="3 4">
    <name type="scientific">Enemella evansiae</name>
    <dbReference type="NCBI Taxonomy" id="2016499"/>
    <lineage>
        <taxon>Bacteria</taxon>
        <taxon>Bacillati</taxon>
        <taxon>Actinomycetota</taxon>
        <taxon>Actinomycetes</taxon>
        <taxon>Propionibacteriales</taxon>
        <taxon>Propionibacteriaceae</taxon>
        <taxon>Enemella</taxon>
    </lineage>
</organism>
<keyword evidence="4" id="KW-1185">Reference proteome</keyword>
<comment type="caution">
    <text evidence="3">The sequence shown here is derived from an EMBL/GenBank/DDBJ whole genome shotgun (WGS) entry which is preliminary data.</text>
</comment>
<keyword evidence="1" id="KW-0732">Signal</keyword>
<dbReference type="SUPFAM" id="SSF56219">
    <property type="entry name" value="DNase I-like"/>
    <property type="match status" value="1"/>
</dbReference>
<evidence type="ECO:0000256" key="1">
    <source>
        <dbReference type="SAM" id="SignalP"/>
    </source>
</evidence>
<keyword evidence="3" id="KW-0540">Nuclease</keyword>
<feature type="chain" id="PRO_5013191472" evidence="1">
    <location>
        <begin position="27"/>
        <end position="281"/>
    </location>
</feature>
<dbReference type="GO" id="GO:0004527">
    <property type="term" value="F:exonuclease activity"/>
    <property type="evidence" value="ECO:0007669"/>
    <property type="project" value="UniProtKB-KW"/>
</dbReference>
<name>A0A255G773_9ACTN</name>
<dbReference type="InterPro" id="IPR051916">
    <property type="entry name" value="GPI-anchor_lipid_remodeler"/>
</dbReference>
<evidence type="ECO:0000313" key="3">
    <source>
        <dbReference type="EMBL" id="OYO11768.1"/>
    </source>
</evidence>
<evidence type="ECO:0000313" key="4">
    <source>
        <dbReference type="Proteomes" id="UP000215896"/>
    </source>
</evidence>
<sequence length="281" mass="31233">MRLVTTLVLSLALLLGLGGFGTAADAAPRKDFQLTVLSYNIKHGVGEDGRLDLARIAEEIRASGADVVGLQEVDRYWGERSDWADQGAELARLLGYQLAYGANLDEAPPEGRTERRQYGTAILSRYPIVASENVPLTSIPYPTRPTEQRGLLTATINVRGAFVQVWNTHLDHQRSEQRTSQVREILSRLDDPARPTVLTGDLNAIPDTPEMELLRTRFADTFRELGRDDAYTYPTNAPDRRIDYVLHAGPIRTLSGELRTAQYSDHLGVLARLQIQTTPGR</sequence>
<reference evidence="3 4" key="1">
    <citation type="submission" date="2017-07" db="EMBL/GenBank/DDBJ databases">
        <title>Draft whole genome sequences of clinical Proprionibacteriaceae strains.</title>
        <authorList>
            <person name="Bernier A.-M."/>
            <person name="Bernard K."/>
            <person name="Domingo M.-C."/>
        </authorList>
    </citation>
    <scope>NUCLEOTIDE SEQUENCE [LARGE SCALE GENOMIC DNA]</scope>
    <source>
        <strain evidence="3 4">NML 030167</strain>
    </source>
</reference>
<dbReference type="Pfam" id="PF03372">
    <property type="entry name" value="Exo_endo_phos"/>
    <property type="match status" value="1"/>
</dbReference>
<keyword evidence="3" id="KW-0269">Exonuclease</keyword>
<dbReference type="PANTHER" id="PTHR14859:SF15">
    <property type="entry name" value="ENDONUCLEASE_EXONUCLEASE_PHOSPHATASE DOMAIN-CONTAINING PROTEIN"/>
    <property type="match status" value="1"/>
</dbReference>
<dbReference type="Proteomes" id="UP000215896">
    <property type="component" value="Unassembled WGS sequence"/>
</dbReference>
<gene>
    <name evidence="3" type="ORF">CGZ94_15285</name>
</gene>
<evidence type="ECO:0000259" key="2">
    <source>
        <dbReference type="Pfam" id="PF03372"/>
    </source>
</evidence>
<feature type="domain" description="Endonuclease/exonuclease/phosphatase" evidence="2">
    <location>
        <begin position="37"/>
        <end position="266"/>
    </location>
</feature>
<proteinExistence type="predicted"/>
<dbReference type="RefSeq" id="WP_094406146.1">
    <property type="nucleotide sequence ID" value="NZ_NMVO01000015.1"/>
</dbReference>
<keyword evidence="3" id="KW-0378">Hydrolase</keyword>
<dbReference type="GO" id="GO:0004519">
    <property type="term" value="F:endonuclease activity"/>
    <property type="evidence" value="ECO:0007669"/>
    <property type="project" value="UniProtKB-KW"/>
</dbReference>
<dbReference type="EMBL" id="NMVO01000015">
    <property type="protein sequence ID" value="OYO11768.1"/>
    <property type="molecule type" value="Genomic_DNA"/>
</dbReference>
<dbReference type="InterPro" id="IPR036691">
    <property type="entry name" value="Endo/exonu/phosph_ase_sf"/>
</dbReference>